<dbReference type="EMBL" id="CP003914">
    <property type="protein sequence ID" value="AFX74006.1"/>
    <property type="molecule type" value="Genomic_DNA"/>
</dbReference>
<evidence type="ECO:0000256" key="4">
    <source>
        <dbReference type="ARBA" id="ARBA00022692"/>
    </source>
</evidence>
<evidence type="ECO:0000256" key="7">
    <source>
        <dbReference type="RuleBase" id="RU363032"/>
    </source>
</evidence>
<protein>
    <submittedName>
        <fullName evidence="9">ABC transporter permease protein</fullName>
    </submittedName>
</protein>
<dbReference type="Gene3D" id="1.10.3720.10">
    <property type="entry name" value="MetI-like"/>
    <property type="match status" value="1"/>
</dbReference>
<dbReference type="RefSeq" id="WP_015083998.1">
    <property type="nucleotide sequence ID" value="NC_019552.1"/>
</dbReference>
<proteinExistence type="inferred from homology"/>
<feature type="transmembrane region" description="Helical" evidence="7">
    <location>
        <begin position="44"/>
        <end position="66"/>
    </location>
</feature>
<keyword evidence="5 7" id="KW-1133">Transmembrane helix</keyword>
<keyword evidence="6 7" id="KW-0472">Membrane</keyword>
<sequence length="323" mass="36746">MYGIKLKLLIFLRNKLAILKTRRAAELISSQVKETSIWKNVASFIFKFVVLFIFGIFIIFPFYFMITYALAPKEQVIDSRVQIYYPRSLEWSNFSAAFQEGYGQALGWTILITLISVIGKIFFSMTFGYAFSLKKWKYKKTSWLIFLSILLLPETALLIGQYRVVIILFWNEQPGTILALVAPFAASVFSGFMFRNAFEEISDRIKEAAMVDGCSNISFFFKVAIPLVSPTIWTVGILTAFAAWNGLLWPLLILEGNSNIKVINIWLLDVGRNPAEDEGQIPFLKNIRMAGAILAILPMFIIYFGFRKRILNAISKQGSTIKG</sequence>
<reference evidence="9 10" key="1">
    <citation type="journal article" date="2013" name="Genome Announc.">
        <title>Complete Genome Sequence of Mycoplasma hyorhinis Strain SK76.</title>
        <authorList>
            <person name="Goodison S."/>
            <person name="Urquidi V."/>
            <person name="Kumar D."/>
            <person name="Reyes L."/>
            <person name="Rosser C.J."/>
        </authorList>
    </citation>
    <scope>NUCLEOTIDE SEQUENCE [LARGE SCALE GENOMIC DNA]</scope>
    <source>
        <strain evidence="9 10">SK76</strain>
    </source>
</reference>
<dbReference type="InterPro" id="IPR035906">
    <property type="entry name" value="MetI-like_sf"/>
</dbReference>
<feature type="transmembrane region" description="Helical" evidence="7">
    <location>
        <begin position="176"/>
        <end position="198"/>
    </location>
</feature>
<evidence type="ECO:0000256" key="3">
    <source>
        <dbReference type="ARBA" id="ARBA00022475"/>
    </source>
</evidence>
<dbReference type="Proteomes" id="UP000009399">
    <property type="component" value="Chromosome"/>
</dbReference>
<feature type="transmembrane region" description="Helical" evidence="7">
    <location>
        <begin position="287"/>
        <end position="306"/>
    </location>
</feature>
<dbReference type="Pfam" id="PF00528">
    <property type="entry name" value="BPD_transp_1"/>
    <property type="match status" value="1"/>
</dbReference>
<dbReference type="PANTHER" id="PTHR43744">
    <property type="entry name" value="ABC TRANSPORTER PERMEASE PROTEIN MG189-RELATED-RELATED"/>
    <property type="match status" value="1"/>
</dbReference>
<feature type="transmembrane region" description="Helical" evidence="7">
    <location>
        <begin position="105"/>
        <end position="131"/>
    </location>
</feature>
<dbReference type="GO" id="GO:0055085">
    <property type="term" value="P:transmembrane transport"/>
    <property type="evidence" value="ECO:0007669"/>
    <property type="project" value="InterPro"/>
</dbReference>
<dbReference type="GO" id="GO:0005886">
    <property type="term" value="C:plasma membrane"/>
    <property type="evidence" value="ECO:0007669"/>
    <property type="project" value="UniProtKB-SubCell"/>
</dbReference>
<dbReference type="CDD" id="cd06261">
    <property type="entry name" value="TM_PBP2"/>
    <property type="match status" value="1"/>
</dbReference>
<dbReference type="PROSITE" id="PS50928">
    <property type="entry name" value="ABC_TM1"/>
    <property type="match status" value="1"/>
</dbReference>
<comment type="similarity">
    <text evidence="7">Belongs to the binding-protein-dependent transport system permease family.</text>
</comment>
<accession>A0AAI8FDJ2</accession>
<name>A0AAI8FDJ2_MESHY</name>
<evidence type="ECO:0000256" key="2">
    <source>
        <dbReference type="ARBA" id="ARBA00022448"/>
    </source>
</evidence>
<evidence type="ECO:0000313" key="10">
    <source>
        <dbReference type="Proteomes" id="UP000009399"/>
    </source>
</evidence>
<evidence type="ECO:0000256" key="6">
    <source>
        <dbReference type="ARBA" id="ARBA00023136"/>
    </source>
</evidence>
<dbReference type="AlphaFoldDB" id="A0AAI8FDJ2"/>
<evidence type="ECO:0000256" key="5">
    <source>
        <dbReference type="ARBA" id="ARBA00022989"/>
    </source>
</evidence>
<dbReference type="PANTHER" id="PTHR43744:SF12">
    <property type="entry name" value="ABC TRANSPORTER PERMEASE PROTEIN MG189-RELATED"/>
    <property type="match status" value="1"/>
</dbReference>
<dbReference type="InterPro" id="IPR000515">
    <property type="entry name" value="MetI-like"/>
</dbReference>
<feature type="transmembrane region" description="Helical" evidence="7">
    <location>
        <begin position="219"/>
        <end position="244"/>
    </location>
</feature>
<organism evidence="9 10">
    <name type="scientific">Mesomycoplasma hyorhinis SK76</name>
    <dbReference type="NCBI Taxonomy" id="1118964"/>
    <lineage>
        <taxon>Bacteria</taxon>
        <taxon>Bacillati</taxon>
        <taxon>Mycoplasmatota</taxon>
        <taxon>Mycoplasmoidales</taxon>
        <taxon>Metamycoplasmataceae</taxon>
        <taxon>Mesomycoplasma</taxon>
    </lineage>
</organism>
<feature type="transmembrane region" description="Helical" evidence="7">
    <location>
        <begin position="143"/>
        <end position="170"/>
    </location>
</feature>
<comment type="subcellular location">
    <subcellularLocation>
        <location evidence="1 7">Cell membrane</location>
        <topology evidence="1 7">Multi-pass membrane protein</topology>
    </subcellularLocation>
</comment>
<dbReference type="SUPFAM" id="SSF161098">
    <property type="entry name" value="MetI-like"/>
    <property type="match status" value="1"/>
</dbReference>
<dbReference type="KEGG" id="mhs:MOS_074"/>
<keyword evidence="4 7" id="KW-0812">Transmembrane</keyword>
<evidence type="ECO:0000256" key="1">
    <source>
        <dbReference type="ARBA" id="ARBA00004651"/>
    </source>
</evidence>
<keyword evidence="2 7" id="KW-0813">Transport</keyword>
<gene>
    <name evidence="9" type="ORF">MOS_074</name>
</gene>
<keyword evidence="3" id="KW-1003">Cell membrane</keyword>
<evidence type="ECO:0000313" key="9">
    <source>
        <dbReference type="EMBL" id="AFX74006.1"/>
    </source>
</evidence>
<evidence type="ECO:0000259" key="8">
    <source>
        <dbReference type="PROSITE" id="PS50928"/>
    </source>
</evidence>
<feature type="domain" description="ABC transmembrane type-1" evidence="8">
    <location>
        <begin position="106"/>
        <end position="306"/>
    </location>
</feature>